<dbReference type="AlphaFoldDB" id="A0A563DWY9"/>
<feature type="domain" description="DUF2520" evidence="2">
    <location>
        <begin position="145"/>
        <end position="269"/>
    </location>
</feature>
<evidence type="ECO:0000313" key="4">
    <source>
        <dbReference type="Proteomes" id="UP000320244"/>
    </source>
</evidence>
<feature type="domain" description="Putative oxidoreductase/dehydrogenase Rossmann-like" evidence="1">
    <location>
        <begin position="4"/>
        <end position="128"/>
    </location>
</feature>
<dbReference type="OrthoDB" id="8650434at2"/>
<dbReference type="InterPro" id="IPR036291">
    <property type="entry name" value="NAD(P)-bd_dom_sf"/>
</dbReference>
<evidence type="ECO:0000259" key="1">
    <source>
        <dbReference type="Pfam" id="PF10727"/>
    </source>
</evidence>
<dbReference type="Gene3D" id="1.10.1040.20">
    <property type="entry name" value="ProC-like, C-terminal domain"/>
    <property type="match status" value="1"/>
</dbReference>
<dbReference type="PANTHER" id="PTHR40459:SF1">
    <property type="entry name" value="CONSERVED HYPOTHETICAL ALANINE AND LEUCINE RICH PROTEIN"/>
    <property type="match status" value="1"/>
</dbReference>
<dbReference type="InterPro" id="IPR019665">
    <property type="entry name" value="OxRdtase/DH_put_Rossmann_dom"/>
</dbReference>
<evidence type="ECO:0000259" key="2">
    <source>
        <dbReference type="Pfam" id="PF10728"/>
    </source>
</evidence>
<dbReference type="Pfam" id="PF10727">
    <property type="entry name" value="Rossmann-like"/>
    <property type="match status" value="1"/>
</dbReference>
<dbReference type="SUPFAM" id="SSF51735">
    <property type="entry name" value="NAD(P)-binding Rossmann-fold domains"/>
    <property type="match status" value="1"/>
</dbReference>
<dbReference type="PANTHER" id="PTHR40459">
    <property type="entry name" value="CONSERVED HYPOTHETICAL ALANINE AND LEUCINE RICH PROTEIN"/>
    <property type="match status" value="1"/>
</dbReference>
<proteinExistence type="predicted"/>
<reference evidence="3 4" key="1">
    <citation type="submission" date="2019-05" db="EMBL/GenBank/DDBJ databases">
        <authorList>
            <person name="Lee S.D."/>
        </authorList>
    </citation>
    <scope>NUCLEOTIDE SEQUENCE [LARGE SCALE GENOMIC DNA]</scope>
    <source>
        <strain evidence="3 4">C5-26</strain>
    </source>
</reference>
<dbReference type="EMBL" id="VCQV01000025">
    <property type="protein sequence ID" value="TWP34737.1"/>
    <property type="molecule type" value="Genomic_DNA"/>
</dbReference>
<gene>
    <name evidence="3" type="ORF">FGL98_16670</name>
</gene>
<dbReference type="Proteomes" id="UP000320244">
    <property type="component" value="Unassembled WGS sequence"/>
</dbReference>
<name>A0A563DWY9_9MICO</name>
<dbReference type="SUPFAM" id="SSF48179">
    <property type="entry name" value="6-phosphogluconate dehydrogenase C-terminal domain-like"/>
    <property type="match status" value="1"/>
</dbReference>
<comment type="caution">
    <text evidence="3">The sequence shown here is derived from an EMBL/GenBank/DDBJ whole genome shotgun (WGS) entry which is preliminary data.</text>
</comment>
<dbReference type="InterPro" id="IPR037108">
    <property type="entry name" value="TM1727-like_C_sf"/>
</dbReference>
<dbReference type="Pfam" id="PF10728">
    <property type="entry name" value="DUF2520"/>
    <property type="match status" value="1"/>
</dbReference>
<dbReference type="InterPro" id="IPR018931">
    <property type="entry name" value="DUF2520"/>
</dbReference>
<reference evidence="3 4" key="2">
    <citation type="submission" date="2019-08" db="EMBL/GenBank/DDBJ databases">
        <title>Jejuicoccus antrihumi gen. nov., sp. nov., a new member of the family Dermacoccaceae isolated from a cave.</title>
        <authorList>
            <person name="Schumann P."/>
            <person name="Kim I.S."/>
        </authorList>
    </citation>
    <scope>NUCLEOTIDE SEQUENCE [LARGE SCALE GENOMIC DNA]</scope>
    <source>
        <strain evidence="3 4">C5-26</strain>
    </source>
</reference>
<evidence type="ECO:0000313" key="3">
    <source>
        <dbReference type="EMBL" id="TWP34737.1"/>
    </source>
</evidence>
<accession>A0A563DWY9</accession>
<keyword evidence="4" id="KW-1185">Reference proteome</keyword>
<protein>
    <submittedName>
        <fullName evidence="3">DUF2520 domain-containing protein</fullName>
    </submittedName>
</protein>
<dbReference type="InterPro" id="IPR008927">
    <property type="entry name" value="6-PGluconate_DH-like_C_sf"/>
</dbReference>
<sequence length="302" mass="31045">MQMSAPMSPPSLDVGIVGCGKVGAVLGAALQLAGHHVVATSAISDASRERAALLLPGVPVTSVEEVVASAGVVLLTVPDDAIADLVTGLASQHAWDGGRLAVHTSGFHGIEVLDPVIEAGGEAAALHPAMTFTGVAKDLSRITGTPFAVTASPGAGLVAEALVVDLGGDPFPLADEDRAEYHFALAHSANHLVTLVAQSQQLLRGIGIDDPSRLLRPLLEAALDNALERGDKALTGPVARGDIRTVRAHLATARQQDDDIDTAYRALAWATAKRAAARRTLPAEVSGPMLDLFGSNEKDTNG</sequence>
<dbReference type="Gene3D" id="3.40.50.720">
    <property type="entry name" value="NAD(P)-binding Rossmann-like Domain"/>
    <property type="match status" value="1"/>
</dbReference>
<organism evidence="3 4">
    <name type="scientific">Leekyejoonella antrihumi</name>
    <dbReference type="NCBI Taxonomy" id="1660198"/>
    <lineage>
        <taxon>Bacteria</taxon>
        <taxon>Bacillati</taxon>
        <taxon>Actinomycetota</taxon>
        <taxon>Actinomycetes</taxon>
        <taxon>Micrococcales</taxon>
        <taxon>Dermacoccaceae</taxon>
        <taxon>Leekyejoonella</taxon>
    </lineage>
</organism>